<feature type="transmembrane region" description="Helical" evidence="1">
    <location>
        <begin position="125"/>
        <end position="153"/>
    </location>
</feature>
<reference evidence="2 3" key="1">
    <citation type="submission" date="2019-01" db="EMBL/GenBank/DDBJ databases">
        <title>Muriicola soli sp. nov., isolated from soil.</title>
        <authorList>
            <person name="Kang H.J."/>
            <person name="Kim S.B."/>
        </authorList>
    </citation>
    <scope>NUCLEOTIDE SEQUENCE [LARGE SCALE GENOMIC DNA]</scope>
    <source>
        <strain evidence="2 3">MMS17-SY002</strain>
    </source>
</reference>
<protein>
    <recommendedName>
        <fullName evidence="4">Beta-carotene 15,15'-monooxygenase</fullName>
    </recommendedName>
</protein>
<name>A0A411ECD3_9FLAO</name>
<feature type="transmembrane region" description="Helical" evidence="1">
    <location>
        <begin position="292"/>
        <end position="311"/>
    </location>
</feature>
<feature type="transmembrane region" description="Helical" evidence="1">
    <location>
        <begin position="12"/>
        <end position="32"/>
    </location>
</feature>
<dbReference type="KEGG" id="mur:EQY75_13270"/>
<evidence type="ECO:0000313" key="2">
    <source>
        <dbReference type="EMBL" id="QBA65416.1"/>
    </source>
</evidence>
<evidence type="ECO:0008006" key="4">
    <source>
        <dbReference type="Google" id="ProtNLM"/>
    </source>
</evidence>
<accession>A0A411ECD3</accession>
<dbReference type="Proteomes" id="UP000290889">
    <property type="component" value="Chromosome"/>
</dbReference>
<dbReference type="OrthoDB" id="1439867at2"/>
<gene>
    <name evidence="2" type="ORF">EQY75_13270</name>
</gene>
<keyword evidence="1" id="KW-0812">Transmembrane</keyword>
<dbReference type="RefSeq" id="WP_129606626.1">
    <property type="nucleotide sequence ID" value="NZ_CP035544.1"/>
</dbReference>
<feature type="transmembrane region" description="Helical" evidence="1">
    <location>
        <begin position="160"/>
        <end position="183"/>
    </location>
</feature>
<proteinExistence type="predicted"/>
<keyword evidence="3" id="KW-1185">Reference proteome</keyword>
<evidence type="ECO:0000313" key="3">
    <source>
        <dbReference type="Proteomes" id="UP000290889"/>
    </source>
</evidence>
<evidence type="ECO:0000256" key="1">
    <source>
        <dbReference type="SAM" id="Phobius"/>
    </source>
</evidence>
<dbReference type="EMBL" id="CP035544">
    <property type="protein sequence ID" value="QBA65416.1"/>
    <property type="molecule type" value="Genomic_DNA"/>
</dbReference>
<keyword evidence="1" id="KW-1133">Transmembrane helix</keyword>
<organism evidence="2 3">
    <name type="scientific">Muriicola soli</name>
    <dbReference type="NCBI Taxonomy" id="2507538"/>
    <lineage>
        <taxon>Bacteria</taxon>
        <taxon>Pseudomonadati</taxon>
        <taxon>Bacteroidota</taxon>
        <taxon>Flavobacteriia</taxon>
        <taxon>Flavobacteriales</taxon>
        <taxon>Flavobacteriaceae</taxon>
        <taxon>Muriicola</taxon>
    </lineage>
</organism>
<dbReference type="AlphaFoldDB" id="A0A411ECD3"/>
<feature type="transmembrane region" description="Helical" evidence="1">
    <location>
        <begin position="44"/>
        <end position="63"/>
    </location>
</feature>
<feature type="transmembrane region" description="Helical" evidence="1">
    <location>
        <begin position="203"/>
        <end position="227"/>
    </location>
</feature>
<feature type="transmembrane region" description="Helical" evidence="1">
    <location>
        <begin position="239"/>
        <end position="258"/>
    </location>
</feature>
<feature type="transmembrane region" description="Helical" evidence="1">
    <location>
        <begin position="75"/>
        <end position="105"/>
    </location>
</feature>
<sequence length="312" mass="35583">MISGIFGKTKPINYVLLLGLLSLIYWFSSFYYTDILKEPIDFLTQAFVLIILLFSVLVLDFVVNRNQITNTNAYTALYFVLLVLIFPSSVLDPDAIGCNFFLILASRRLISLRSLKYMKLKILDASLWVMAASIFYSWSLLFLILVFIAIYIYEPKSLKNWLVPLVGITSFVLIWNAILILAGKEGFFLEHYSFNIGDWKEMLQNWTLSSKLILFIVLITITGLAVFLKSGKLGLGRIINLRVISIYLTLSFLVVILSLTDGKFPILITFFPAAVFLGKYTEMIKRKNIRELSLSGAMLLSILIFVLDILFK</sequence>
<feature type="transmembrane region" description="Helical" evidence="1">
    <location>
        <begin position="264"/>
        <end position="280"/>
    </location>
</feature>
<keyword evidence="1" id="KW-0472">Membrane</keyword>